<evidence type="ECO:0000256" key="3">
    <source>
        <dbReference type="ARBA" id="ARBA00023155"/>
    </source>
</evidence>
<feature type="domain" description="Homeobox" evidence="8">
    <location>
        <begin position="111"/>
        <end position="171"/>
    </location>
</feature>
<evidence type="ECO:0000256" key="4">
    <source>
        <dbReference type="ARBA" id="ARBA00023242"/>
    </source>
</evidence>
<dbReference type="SMART" id="SM00389">
    <property type="entry name" value="HOX"/>
    <property type="match status" value="1"/>
</dbReference>
<feature type="region of interest" description="Disordered" evidence="7">
    <location>
        <begin position="1"/>
        <end position="31"/>
    </location>
</feature>
<keyword evidence="2 5" id="KW-0238">DNA-binding</keyword>
<dbReference type="GO" id="GO:0005634">
    <property type="term" value="C:nucleus"/>
    <property type="evidence" value="ECO:0007669"/>
    <property type="project" value="UniProtKB-SubCell"/>
</dbReference>
<keyword evidence="10" id="KW-1185">Reference proteome</keyword>
<dbReference type="InterPro" id="IPR001356">
    <property type="entry name" value="HD"/>
</dbReference>
<evidence type="ECO:0000256" key="2">
    <source>
        <dbReference type="ARBA" id="ARBA00023125"/>
    </source>
</evidence>
<evidence type="ECO:0000256" key="1">
    <source>
        <dbReference type="ARBA" id="ARBA00004123"/>
    </source>
</evidence>
<dbReference type="InterPro" id="IPR009057">
    <property type="entry name" value="Homeodomain-like_sf"/>
</dbReference>
<dbReference type="PANTHER" id="PTHR24339:SF28">
    <property type="entry name" value="E5-RELATED"/>
    <property type="match status" value="1"/>
</dbReference>
<dbReference type="PROSITE" id="PS00027">
    <property type="entry name" value="HOMEOBOX_1"/>
    <property type="match status" value="1"/>
</dbReference>
<dbReference type="Gene3D" id="1.10.10.60">
    <property type="entry name" value="Homeodomain-like"/>
    <property type="match status" value="1"/>
</dbReference>
<evidence type="ECO:0000256" key="5">
    <source>
        <dbReference type="PROSITE-ProRule" id="PRU00108"/>
    </source>
</evidence>
<dbReference type="GO" id="GO:0000981">
    <property type="term" value="F:DNA-binding transcription factor activity, RNA polymerase II-specific"/>
    <property type="evidence" value="ECO:0007669"/>
    <property type="project" value="InterPro"/>
</dbReference>
<dbReference type="CDD" id="cd00086">
    <property type="entry name" value="homeodomain"/>
    <property type="match status" value="1"/>
</dbReference>
<evidence type="ECO:0000256" key="6">
    <source>
        <dbReference type="RuleBase" id="RU000682"/>
    </source>
</evidence>
<dbReference type="OrthoDB" id="6159439at2759"/>
<dbReference type="PROSITE" id="PS50071">
    <property type="entry name" value="HOMEOBOX_2"/>
    <property type="match status" value="1"/>
</dbReference>
<accession>A0A2B4SJT0</accession>
<proteinExistence type="predicted"/>
<dbReference type="SUPFAM" id="SSF46689">
    <property type="entry name" value="Homeodomain-like"/>
    <property type="match status" value="1"/>
</dbReference>
<evidence type="ECO:0000259" key="8">
    <source>
        <dbReference type="PROSITE" id="PS50071"/>
    </source>
</evidence>
<dbReference type="InterPro" id="IPR050877">
    <property type="entry name" value="EMX-VAX-Noto_Homeobox_TFs"/>
</dbReference>
<feature type="DNA-binding region" description="Homeobox" evidence="5">
    <location>
        <begin position="113"/>
        <end position="172"/>
    </location>
</feature>
<dbReference type="Pfam" id="PF00046">
    <property type="entry name" value="Homeodomain"/>
    <property type="match status" value="1"/>
</dbReference>
<reference evidence="10" key="1">
    <citation type="journal article" date="2017" name="bioRxiv">
        <title>Comparative analysis of the genomes of Stylophora pistillata and Acropora digitifera provides evidence for extensive differences between species of corals.</title>
        <authorList>
            <person name="Voolstra C.R."/>
            <person name="Li Y."/>
            <person name="Liew Y.J."/>
            <person name="Baumgarten S."/>
            <person name="Zoccola D."/>
            <person name="Flot J.-F."/>
            <person name="Tambutte S."/>
            <person name="Allemand D."/>
            <person name="Aranda M."/>
        </authorList>
    </citation>
    <scope>NUCLEOTIDE SEQUENCE [LARGE SCALE GENOMIC DNA]</scope>
</reference>
<evidence type="ECO:0000313" key="10">
    <source>
        <dbReference type="Proteomes" id="UP000225706"/>
    </source>
</evidence>
<name>A0A2B4SJT0_STYPI</name>
<feature type="compositionally biased region" description="Basic and acidic residues" evidence="7">
    <location>
        <begin position="1"/>
        <end position="30"/>
    </location>
</feature>
<organism evidence="9 10">
    <name type="scientific">Stylophora pistillata</name>
    <name type="common">Smooth cauliflower coral</name>
    <dbReference type="NCBI Taxonomy" id="50429"/>
    <lineage>
        <taxon>Eukaryota</taxon>
        <taxon>Metazoa</taxon>
        <taxon>Cnidaria</taxon>
        <taxon>Anthozoa</taxon>
        <taxon>Hexacorallia</taxon>
        <taxon>Scleractinia</taxon>
        <taxon>Astrocoeniina</taxon>
        <taxon>Pocilloporidae</taxon>
        <taxon>Stylophora</taxon>
    </lineage>
</organism>
<keyword evidence="3 5" id="KW-0371">Homeobox</keyword>
<dbReference type="EMBL" id="LSMT01000043">
    <property type="protein sequence ID" value="PFX30944.1"/>
    <property type="molecule type" value="Genomic_DNA"/>
</dbReference>
<dbReference type="AlphaFoldDB" id="A0A2B4SJT0"/>
<protein>
    <submittedName>
        <fullName evidence="9">Retinal homeobox protein Rx1</fullName>
    </submittedName>
</protein>
<gene>
    <name evidence="9" type="primary">rx1</name>
    <name evidence="9" type="ORF">AWC38_SpisGene4254</name>
</gene>
<evidence type="ECO:0000313" key="9">
    <source>
        <dbReference type="EMBL" id="PFX30944.1"/>
    </source>
</evidence>
<sequence>MEETRQEVNTREDDQKQWDESASLEAREARSVFNPQQAPTSFLQQQSCSALSTPLPTICSQNSNVLPQMPVYPTPRFYYQCYAPPPYSRPMFDPCASYQAFYQNEDFRPKEKRRRCRTVFTQEQLFLLEAGFDEQKYPDGKFRQEMAEKTGLPEDRVQVWFQNRRAKEKRLMEEKLFREAQPENVTTVEHERSRVVRADDENQSMLDASLQPHLEEDVRELDIVTTEVEASGVVNKFGGEGEVTTQTTTEAHLPDINITTVLTPDPLTNPSVSRVESAEARVDGQVDENQVLITMDNSVSSFDNLPRHLFVNNDVSAFCQSSSNGDNKIFQGNPKTLVDVYLAEVIQTQGEEVVISTEETEIIGPQACTENIDLFEGRRSNSPEPEYINL</sequence>
<dbReference type="GO" id="GO:0000978">
    <property type="term" value="F:RNA polymerase II cis-regulatory region sequence-specific DNA binding"/>
    <property type="evidence" value="ECO:0007669"/>
    <property type="project" value="TreeGrafter"/>
</dbReference>
<keyword evidence="4 5" id="KW-0539">Nucleus</keyword>
<dbReference type="PANTHER" id="PTHR24339">
    <property type="entry name" value="HOMEOBOX PROTEIN EMX-RELATED"/>
    <property type="match status" value="1"/>
</dbReference>
<evidence type="ECO:0000256" key="7">
    <source>
        <dbReference type="SAM" id="MobiDB-lite"/>
    </source>
</evidence>
<dbReference type="InterPro" id="IPR017970">
    <property type="entry name" value="Homeobox_CS"/>
</dbReference>
<comment type="subcellular location">
    <subcellularLocation>
        <location evidence="1 5 6">Nucleus</location>
    </subcellularLocation>
</comment>
<comment type="caution">
    <text evidence="9">The sequence shown here is derived from an EMBL/GenBank/DDBJ whole genome shotgun (WGS) entry which is preliminary data.</text>
</comment>
<dbReference type="Proteomes" id="UP000225706">
    <property type="component" value="Unassembled WGS sequence"/>
</dbReference>